<name>A0ABY1QPI1_9SPHN</name>
<dbReference type="InterPro" id="IPR021776">
    <property type="entry name" value="ActD"/>
</dbReference>
<evidence type="ECO:0000256" key="1">
    <source>
        <dbReference type="SAM" id="Phobius"/>
    </source>
</evidence>
<sequence length="171" mass="18164">MTVLALAAFPHESAYLRGRHEVVTHEYRLVGEWLPYGSEALGPGPGARGIRAAAIVSGVLGAVGLFALTVWSMAFAYPFNSGGRPLFSWPAYIPAAVEFGAFTAAVGGLIWFFREGRLTRLHDAAFEFAEVARASQDRFVLAVACDGGEDANTVLAILANAGADHTRLVTP</sequence>
<keyword evidence="1" id="KW-0812">Transmembrane</keyword>
<protein>
    <submittedName>
        <fullName evidence="2">Quinol:cytochrome c oxidoreductase membrane protein</fullName>
    </submittedName>
</protein>
<dbReference type="RefSeq" id="WP_283406633.1">
    <property type="nucleotide sequence ID" value="NZ_FXUI01000008.1"/>
</dbReference>
<proteinExistence type="predicted"/>
<comment type="caution">
    <text evidence="2">The sequence shown here is derived from an EMBL/GenBank/DDBJ whole genome shotgun (WGS) entry which is preliminary data.</text>
</comment>
<dbReference type="Pfam" id="PF11821">
    <property type="entry name" value="ActD"/>
    <property type="match status" value="1"/>
</dbReference>
<gene>
    <name evidence="2" type="ORF">SAMN06296065_10871</name>
</gene>
<evidence type="ECO:0000313" key="2">
    <source>
        <dbReference type="EMBL" id="SMP75488.1"/>
    </source>
</evidence>
<accession>A0ABY1QPI1</accession>
<feature type="transmembrane region" description="Helical" evidence="1">
    <location>
        <begin position="52"/>
        <end position="79"/>
    </location>
</feature>
<reference evidence="2 3" key="1">
    <citation type="submission" date="2017-05" db="EMBL/GenBank/DDBJ databases">
        <authorList>
            <person name="Varghese N."/>
            <person name="Submissions S."/>
        </authorList>
    </citation>
    <scope>NUCLEOTIDE SEQUENCE [LARGE SCALE GENOMIC DNA]</scope>
    <source>
        <strain evidence="2 3">SM16</strain>
    </source>
</reference>
<dbReference type="Proteomes" id="UP001157910">
    <property type="component" value="Unassembled WGS sequence"/>
</dbReference>
<feature type="transmembrane region" description="Helical" evidence="1">
    <location>
        <begin position="91"/>
        <end position="113"/>
    </location>
</feature>
<evidence type="ECO:0000313" key="3">
    <source>
        <dbReference type="Proteomes" id="UP001157910"/>
    </source>
</evidence>
<keyword evidence="1" id="KW-1133">Transmembrane helix</keyword>
<dbReference type="EMBL" id="FXUI01000008">
    <property type="protein sequence ID" value="SMP75488.1"/>
    <property type="molecule type" value="Genomic_DNA"/>
</dbReference>
<keyword evidence="3" id="KW-1185">Reference proteome</keyword>
<keyword evidence="1" id="KW-0472">Membrane</keyword>
<organism evidence="2 3">
    <name type="scientific">Novosphingobium panipatense</name>
    <dbReference type="NCBI Taxonomy" id="428991"/>
    <lineage>
        <taxon>Bacteria</taxon>
        <taxon>Pseudomonadati</taxon>
        <taxon>Pseudomonadota</taxon>
        <taxon>Alphaproteobacteria</taxon>
        <taxon>Sphingomonadales</taxon>
        <taxon>Sphingomonadaceae</taxon>
        <taxon>Novosphingobium</taxon>
    </lineage>
</organism>